<dbReference type="Pfam" id="PF00507">
    <property type="entry name" value="Oxidored_q4"/>
    <property type="match status" value="1"/>
</dbReference>
<keyword evidence="9" id="KW-0249">Electron transport</keyword>
<evidence type="ECO:0000256" key="6">
    <source>
        <dbReference type="ARBA" id="ARBA00022989"/>
    </source>
</evidence>
<keyword evidence="9" id="KW-1278">Translocase</keyword>
<dbReference type="InterPro" id="IPR000440">
    <property type="entry name" value="NADH_UbQ/plastoQ_OxRdtase_su3"/>
</dbReference>
<dbReference type="Gene3D" id="1.20.58.1610">
    <property type="entry name" value="NADH:ubiquinone/plastoquinone oxidoreductase, chain 3"/>
    <property type="match status" value="1"/>
</dbReference>
<dbReference type="PANTHER" id="PTHR11058">
    <property type="entry name" value="NADH-UBIQUINONE OXIDOREDUCTASE CHAIN 3"/>
    <property type="match status" value="1"/>
</dbReference>
<dbReference type="InterPro" id="IPR038430">
    <property type="entry name" value="NDAH_ubi_oxred_su3_sf"/>
</dbReference>
<geneLocation type="mitochondrion" evidence="10"/>
<proteinExistence type="inferred from homology"/>
<keyword evidence="9" id="KW-0679">Respiratory chain</keyword>
<name>A0A1E1GIQ8_HELPZ</name>
<organism evidence="10">
    <name type="scientific">Heligmosomoides polygyrus</name>
    <name type="common">Parasitic roundworm</name>
    <dbReference type="NCBI Taxonomy" id="6339"/>
    <lineage>
        <taxon>Eukaryota</taxon>
        <taxon>Metazoa</taxon>
        <taxon>Ecdysozoa</taxon>
        <taxon>Nematoda</taxon>
        <taxon>Chromadorea</taxon>
        <taxon>Rhabditida</taxon>
        <taxon>Rhabditina</taxon>
        <taxon>Rhabditomorpha</taxon>
        <taxon>Strongyloidea</taxon>
        <taxon>Heligmosomidae</taxon>
        <taxon>Heligmosomoides</taxon>
    </lineage>
</organism>
<accession>A0A1E1GIQ8</accession>
<keyword evidence="5 9" id="KW-0812">Transmembrane</keyword>
<keyword evidence="7 9" id="KW-0472">Membrane</keyword>
<feature type="transmembrane region" description="Helical" evidence="9">
    <location>
        <begin position="6"/>
        <end position="25"/>
    </location>
</feature>
<comment type="catalytic activity">
    <reaction evidence="8 9">
        <text>a ubiquinone + NADH + 5 H(+)(in) = a ubiquinol + NAD(+) + 4 H(+)(out)</text>
        <dbReference type="Rhea" id="RHEA:29091"/>
        <dbReference type="Rhea" id="RHEA-COMP:9565"/>
        <dbReference type="Rhea" id="RHEA-COMP:9566"/>
        <dbReference type="ChEBI" id="CHEBI:15378"/>
        <dbReference type="ChEBI" id="CHEBI:16389"/>
        <dbReference type="ChEBI" id="CHEBI:17976"/>
        <dbReference type="ChEBI" id="CHEBI:57540"/>
        <dbReference type="ChEBI" id="CHEBI:57945"/>
        <dbReference type="EC" id="7.1.1.2"/>
    </reaction>
</comment>
<dbReference type="EC" id="7.1.1.2" evidence="9"/>
<evidence type="ECO:0000256" key="9">
    <source>
        <dbReference type="RuleBase" id="RU003640"/>
    </source>
</evidence>
<comment type="similarity">
    <text evidence="2 9">Belongs to the complex I subunit 3 family.</text>
</comment>
<feature type="transmembrane region" description="Helical" evidence="9">
    <location>
        <begin position="54"/>
        <end position="78"/>
    </location>
</feature>
<protein>
    <recommendedName>
        <fullName evidence="3 9">NADH-ubiquinone oxidoreductase chain 3</fullName>
        <ecNumber evidence="9">7.1.1.2</ecNumber>
    </recommendedName>
</protein>
<evidence type="ECO:0000256" key="2">
    <source>
        <dbReference type="ARBA" id="ARBA00008472"/>
    </source>
</evidence>
<keyword evidence="9" id="KW-0830">Ubiquinone</keyword>
<dbReference type="GO" id="GO:0030964">
    <property type="term" value="C:NADH dehydrogenase complex"/>
    <property type="evidence" value="ECO:0007669"/>
    <property type="project" value="TreeGrafter"/>
</dbReference>
<gene>
    <name evidence="10" type="primary">ND3</name>
</gene>
<keyword evidence="9" id="KW-0520">NAD</keyword>
<evidence type="ECO:0000256" key="4">
    <source>
        <dbReference type="ARBA" id="ARBA00022448"/>
    </source>
</evidence>
<dbReference type="GO" id="GO:0031966">
    <property type="term" value="C:mitochondrial membrane"/>
    <property type="evidence" value="ECO:0007669"/>
    <property type="project" value="UniProtKB-SubCell"/>
</dbReference>
<dbReference type="GO" id="GO:0008137">
    <property type="term" value="F:NADH dehydrogenase (ubiquinone) activity"/>
    <property type="evidence" value="ECO:0007669"/>
    <property type="project" value="UniProtKB-UniRule"/>
</dbReference>
<feature type="transmembrane region" description="Helical" evidence="9">
    <location>
        <begin position="84"/>
        <end position="104"/>
    </location>
</feature>
<comment type="function">
    <text evidence="9">Core subunit of the mitochondrial membrane respiratory chain NADH dehydrogenase (Complex I) which catalyzes electron transfer from NADH through the respiratory chain, using ubiquinone as an electron acceptor. Essential for the catalytic activity of complex I.</text>
</comment>
<dbReference type="PANTHER" id="PTHR11058:SF9">
    <property type="entry name" value="NADH-UBIQUINONE OXIDOREDUCTASE CHAIN 3"/>
    <property type="match status" value="1"/>
</dbReference>
<reference evidence="10" key="1">
    <citation type="submission" date="2016-10" db="EMBL/GenBank/DDBJ databases">
        <title>Complete mitochondrial genomes of 50 helminths species.</title>
        <authorList>
            <person name="Kikuchi T."/>
            <person name="Holroyd N."/>
            <person name="Berriman M."/>
        </authorList>
    </citation>
    <scope>NUCLEOTIDE SEQUENCE</scope>
</reference>
<evidence type="ECO:0000313" key="10">
    <source>
        <dbReference type="EMBL" id="BAV82754.1"/>
    </source>
</evidence>
<dbReference type="EMBL" id="AP017688">
    <property type="protein sequence ID" value="BAV82754.1"/>
    <property type="molecule type" value="Genomic_DNA"/>
</dbReference>
<keyword evidence="4 9" id="KW-0813">Transport</keyword>
<keyword evidence="9 10" id="KW-0496">Mitochondrion</keyword>
<evidence type="ECO:0000256" key="1">
    <source>
        <dbReference type="ARBA" id="ARBA00004370"/>
    </source>
</evidence>
<comment type="subcellular location">
    <subcellularLocation>
        <location evidence="1">Membrane</location>
    </subcellularLocation>
    <subcellularLocation>
        <location evidence="9">Mitochondrion membrane</location>
        <topology evidence="9">Multi-pass membrane protein</topology>
    </subcellularLocation>
</comment>
<evidence type="ECO:0000256" key="7">
    <source>
        <dbReference type="ARBA" id="ARBA00023136"/>
    </source>
</evidence>
<dbReference type="AlphaFoldDB" id="A0A1E1GIQ8"/>
<sequence>MLILLCVVLITIFLLLFLYVFNFFLSVKKIELLKVGAFESGFVSIGKIQNSFSIHFFIIMLMFVIFDLEIVMFLGLMISDMTSFMGFFMLILFILGGFYMEWWYGKLIWVI</sequence>
<keyword evidence="6 9" id="KW-1133">Transmembrane helix</keyword>
<evidence type="ECO:0000256" key="3">
    <source>
        <dbReference type="ARBA" id="ARBA00021007"/>
    </source>
</evidence>
<evidence type="ECO:0000256" key="5">
    <source>
        <dbReference type="ARBA" id="ARBA00022692"/>
    </source>
</evidence>
<evidence type="ECO:0000256" key="8">
    <source>
        <dbReference type="ARBA" id="ARBA00049551"/>
    </source>
</evidence>